<protein>
    <submittedName>
        <fullName evidence="2">EpsG-like putative glucosyltransferase</fullName>
    </submittedName>
</protein>
<feature type="transmembrane region" description="Helical" evidence="1">
    <location>
        <begin position="309"/>
        <end position="327"/>
    </location>
</feature>
<reference evidence="2 3" key="1">
    <citation type="submission" date="2018-06" db="EMBL/GenBank/DDBJ databases">
        <title>Genomic Encyclopedia of Type Strains, Phase III (KMG-III): the genomes of soil and plant-associated and newly described type strains.</title>
        <authorList>
            <person name="Whitman W."/>
        </authorList>
    </citation>
    <scope>NUCLEOTIDE SEQUENCE [LARGE SCALE GENOMIC DNA]</scope>
    <source>
        <strain evidence="2 3">CECT 7730</strain>
    </source>
</reference>
<feature type="transmembrane region" description="Helical" evidence="1">
    <location>
        <begin position="249"/>
        <end position="270"/>
    </location>
</feature>
<keyword evidence="1" id="KW-1133">Transmembrane helix</keyword>
<keyword evidence="1" id="KW-0812">Transmembrane</keyword>
<proteinExistence type="predicted"/>
<organism evidence="2 3">
    <name type="scientific">Marinomonas alcarazii</name>
    <dbReference type="NCBI Taxonomy" id="491949"/>
    <lineage>
        <taxon>Bacteria</taxon>
        <taxon>Pseudomonadati</taxon>
        <taxon>Pseudomonadota</taxon>
        <taxon>Gammaproteobacteria</taxon>
        <taxon>Oceanospirillales</taxon>
        <taxon>Oceanospirillaceae</taxon>
        <taxon>Marinomonas</taxon>
    </lineage>
</organism>
<name>A0A318UWN2_9GAMM</name>
<feature type="transmembrane region" description="Helical" evidence="1">
    <location>
        <begin position="200"/>
        <end position="222"/>
    </location>
</feature>
<feature type="transmembrane region" description="Helical" evidence="1">
    <location>
        <begin position="276"/>
        <end position="297"/>
    </location>
</feature>
<dbReference type="AlphaFoldDB" id="A0A318UWN2"/>
<keyword evidence="2" id="KW-0808">Transferase</keyword>
<feature type="transmembrane region" description="Helical" evidence="1">
    <location>
        <begin position="333"/>
        <end position="351"/>
    </location>
</feature>
<gene>
    <name evidence="2" type="ORF">DFP75_10725</name>
</gene>
<feature type="transmembrane region" description="Helical" evidence="1">
    <location>
        <begin position="29"/>
        <end position="47"/>
    </location>
</feature>
<feature type="transmembrane region" description="Helical" evidence="1">
    <location>
        <begin position="100"/>
        <end position="118"/>
    </location>
</feature>
<keyword evidence="1" id="KW-0472">Membrane</keyword>
<keyword evidence="3" id="KW-1185">Reference proteome</keyword>
<evidence type="ECO:0000313" key="2">
    <source>
        <dbReference type="EMBL" id="PYF79860.1"/>
    </source>
</evidence>
<dbReference type="RefSeq" id="WP_110576616.1">
    <property type="nucleotide sequence ID" value="NZ_QKLW01000007.1"/>
</dbReference>
<accession>A0A318UWN2</accession>
<sequence length="363" mass="41693">MGPYFFIFFIVAVLALFHSDRDYRKNRDISAFFVFLTLTLLAGLRTSQVGADYLNYKSIFFEFKGVFDGGLKQVIEGDYFFEPGFAVLIVFIRTFTDSSISFFIMVAFVTSLINFFAVKKVTDFLLLSLLIFFSYDFFTNYMVAIRFGIATSFVFLVIFFLAQKRFIYSFSTICFAMTFHTAAVGMLLPFFMSFLKFKRWYIIVLTLGALVFGYLGLGKIILNSMLPGWVPRADSAEAYSANSQYGNSLGYLGFINVKYLLISVFLFIYWDLLKTRVRFFESICLFLLCAMIIRVGFHDLGFISGRVSALLGVVEIVIIPSAVVFLFKQKLVSFVFVFSYALIHLFFLLYVRGFSEYDFHGVL</sequence>
<feature type="transmembrane region" description="Helical" evidence="1">
    <location>
        <begin position="173"/>
        <end position="194"/>
    </location>
</feature>
<dbReference type="GO" id="GO:0016740">
    <property type="term" value="F:transferase activity"/>
    <property type="evidence" value="ECO:0007669"/>
    <property type="project" value="UniProtKB-KW"/>
</dbReference>
<evidence type="ECO:0000256" key="1">
    <source>
        <dbReference type="SAM" id="Phobius"/>
    </source>
</evidence>
<dbReference type="InterPro" id="IPR049458">
    <property type="entry name" value="EpsG-like"/>
</dbReference>
<comment type="caution">
    <text evidence="2">The sequence shown here is derived from an EMBL/GenBank/DDBJ whole genome shotgun (WGS) entry which is preliminary data.</text>
</comment>
<dbReference type="Pfam" id="PF14897">
    <property type="entry name" value="EpsG"/>
    <property type="match status" value="1"/>
</dbReference>
<evidence type="ECO:0000313" key="3">
    <source>
        <dbReference type="Proteomes" id="UP000247551"/>
    </source>
</evidence>
<dbReference type="EMBL" id="QKLW01000007">
    <property type="protein sequence ID" value="PYF79860.1"/>
    <property type="molecule type" value="Genomic_DNA"/>
</dbReference>
<dbReference type="Proteomes" id="UP000247551">
    <property type="component" value="Unassembled WGS sequence"/>
</dbReference>